<organism evidence="2 3">
    <name type="scientific">Arachnia propionica</name>
    <dbReference type="NCBI Taxonomy" id="1750"/>
    <lineage>
        <taxon>Bacteria</taxon>
        <taxon>Bacillati</taxon>
        <taxon>Actinomycetota</taxon>
        <taxon>Actinomycetes</taxon>
        <taxon>Propionibacteriales</taxon>
        <taxon>Propionibacteriaceae</taxon>
        <taxon>Arachnia</taxon>
    </lineage>
</organism>
<dbReference type="RefSeq" id="WP_124845219.1">
    <property type="nucleotide sequence ID" value="NZ_RQZG01000013.1"/>
</dbReference>
<protein>
    <submittedName>
        <fullName evidence="2">Uncharacterized protein</fullName>
    </submittedName>
</protein>
<dbReference type="Proteomes" id="UP000280819">
    <property type="component" value="Unassembled WGS sequence"/>
</dbReference>
<accession>A0A3P1T5Q0</accession>
<keyword evidence="1" id="KW-1133">Transmembrane helix</keyword>
<evidence type="ECO:0000313" key="2">
    <source>
        <dbReference type="EMBL" id="RRD04136.1"/>
    </source>
</evidence>
<keyword evidence="1" id="KW-0472">Membrane</keyword>
<evidence type="ECO:0000256" key="1">
    <source>
        <dbReference type="SAM" id="Phobius"/>
    </source>
</evidence>
<sequence>MNNTRRFLPSLVVAAAVLCLPSSISFLVIPLAFPLLLVGWALGRQREGGHDLWWVLGIMAIILLGVVTAWLWFTVDPYAEEPAHIDMLFRIVASATAGYLVCGLTFFLLRRRRAARS</sequence>
<dbReference type="EMBL" id="RQZG01000013">
    <property type="protein sequence ID" value="RRD04136.1"/>
    <property type="molecule type" value="Genomic_DNA"/>
</dbReference>
<comment type="caution">
    <text evidence="2">The sequence shown here is derived from an EMBL/GenBank/DDBJ whole genome shotgun (WGS) entry which is preliminary data.</text>
</comment>
<feature type="transmembrane region" description="Helical" evidence="1">
    <location>
        <begin position="12"/>
        <end position="40"/>
    </location>
</feature>
<keyword evidence="1" id="KW-0812">Transmembrane</keyword>
<feature type="transmembrane region" description="Helical" evidence="1">
    <location>
        <begin position="87"/>
        <end position="109"/>
    </location>
</feature>
<evidence type="ECO:0000313" key="3">
    <source>
        <dbReference type="Proteomes" id="UP000280819"/>
    </source>
</evidence>
<reference evidence="2 3" key="1">
    <citation type="submission" date="2018-11" db="EMBL/GenBank/DDBJ databases">
        <title>Genomes From Bacteria Associated with the Canine Oral Cavity: a Test Case for Automated Genome-Based Taxonomic Assignment.</title>
        <authorList>
            <person name="Coil D.A."/>
            <person name="Jospin G."/>
            <person name="Darling A.E."/>
            <person name="Wallis C."/>
            <person name="Davis I.J."/>
            <person name="Harris S."/>
            <person name="Eisen J.A."/>
            <person name="Holcombe L.J."/>
            <person name="O'Flynn C."/>
        </authorList>
    </citation>
    <scope>NUCLEOTIDE SEQUENCE [LARGE SCALE GENOMIC DNA]</scope>
    <source>
        <strain evidence="2 3">OH887_COT-365</strain>
    </source>
</reference>
<name>A0A3P1T5Q0_9ACTN</name>
<proteinExistence type="predicted"/>
<gene>
    <name evidence="2" type="ORF">EII34_11045</name>
</gene>
<dbReference type="AlphaFoldDB" id="A0A3P1T5Q0"/>
<feature type="transmembrane region" description="Helical" evidence="1">
    <location>
        <begin position="52"/>
        <end position="75"/>
    </location>
</feature>